<reference evidence="3" key="1">
    <citation type="journal article" date="2018" name="Gigascience">
        <title>Genome assembly of the Pink Ipe (Handroanthus impetiginosus, Bignoniaceae), a highly valued, ecologically keystone Neotropical timber forest tree.</title>
        <authorList>
            <person name="Silva-Junior O.B."/>
            <person name="Grattapaglia D."/>
            <person name="Novaes E."/>
            <person name="Collevatti R.G."/>
        </authorList>
    </citation>
    <scope>NUCLEOTIDE SEQUENCE [LARGE SCALE GENOMIC DNA]</scope>
    <source>
        <strain evidence="3">cv. UFG-1</strain>
    </source>
</reference>
<dbReference type="EMBL" id="NKXS01004051">
    <property type="protein sequence ID" value="PIN07594.1"/>
    <property type="molecule type" value="Genomic_DNA"/>
</dbReference>
<evidence type="ECO:0000256" key="1">
    <source>
        <dbReference type="SAM" id="MobiDB-lite"/>
    </source>
</evidence>
<name>A0A2G9GQL6_9LAMI</name>
<evidence type="ECO:0000313" key="2">
    <source>
        <dbReference type="EMBL" id="PIN07594.1"/>
    </source>
</evidence>
<accession>A0A2G9GQL6</accession>
<proteinExistence type="predicted"/>
<protein>
    <submittedName>
        <fullName evidence="2">Uncharacterized protein</fullName>
    </submittedName>
</protein>
<dbReference type="AlphaFoldDB" id="A0A2G9GQL6"/>
<feature type="compositionally biased region" description="Basic and acidic residues" evidence="1">
    <location>
        <begin position="81"/>
        <end position="95"/>
    </location>
</feature>
<dbReference type="Proteomes" id="UP000231279">
    <property type="component" value="Unassembled WGS sequence"/>
</dbReference>
<gene>
    <name evidence="2" type="ORF">CDL12_19830</name>
</gene>
<evidence type="ECO:0000313" key="3">
    <source>
        <dbReference type="Proteomes" id="UP000231279"/>
    </source>
</evidence>
<comment type="caution">
    <text evidence="2">The sequence shown here is derived from an EMBL/GenBank/DDBJ whole genome shotgun (WGS) entry which is preliminary data.</text>
</comment>
<sequence length="95" mass="10798">MFYFSNNKIRSQIAQSSGFNTILNSLATLVPLNLLRLIFCHIYTINAFEKKKRKNLLAIILEKVSSVSSKSHHVIPNFHSDTSKNTEAHEAHTKT</sequence>
<feature type="region of interest" description="Disordered" evidence="1">
    <location>
        <begin position="73"/>
        <end position="95"/>
    </location>
</feature>
<organism evidence="2 3">
    <name type="scientific">Handroanthus impetiginosus</name>
    <dbReference type="NCBI Taxonomy" id="429701"/>
    <lineage>
        <taxon>Eukaryota</taxon>
        <taxon>Viridiplantae</taxon>
        <taxon>Streptophyta</taxon>
        <taxon>Embryophyta</taxon>
        <taxon>Tracheophyta</taxon>
        <taxon>Spermatophyta</taxon>
        <taxon>Magnoliopsida</taxon>
        <taxon>eudicotyledons</taxon>
        <taxon>Gunneridae</taxon>
        <taxon>Pentapetalae</taxon>
        <taxon>asterids</taxon>
        <taxon>lamiids</taxon>
        <taxon>Lamiales</taxon>
        <taxon>Bignoniaceae</taxon>
        <taxon>Crescentiina</taxon>
        <taxon>Tabebuia alliance</taxon>
        <taxon>Handroanthus</taxon>
    </lineage>
</organism>
<keyword evidence="3" id="KW-1185">Reference proteome</keyword>